<dbReference type="Gene3D" id="2.40.50.700">
    <property type="match status" value="1"/>
</dbReference>
<dbReference type="CDD" id="cd09862">
    <property type="entry name" value="PIN_Rrp44-like"/>
    <property type="match status" value="1"/>
</dbReference>
<evidence type="ECO:0000256" key="17">
    <source>
        <dbReference type="ARBA" id="ARBA00077930"/>
    </source>
</evidence>
<dbReference type="SMART" id="SM00670">
    <property type="entry name" value="PINc"/>
    <property type="match status" value="1"/>
</dbReference>
<feature type="domain" description="RNB" evidence="20">
    <location>
        <begin position="445"/>
        <end position="786"/>
    </location>
</feature>
<dbReference type="GO" id="GO:0008859">
    <property type="term" value="F:exoribonuclease II activity"/>
    <property type="evidence" value="ECO:0007669"/>
    <property type="project" value="UniProtKB-EC"/>
</dbReference>
<dbReference type="GO" id="GO:0006364">
    <property type="term" value="P:rRNA processing"/>
    <property type="evidence" value="ECO:0007669"/>
    <property type="project" value="UniProtKB-KW"/>
</dbReference>
<evidence type="ECO:0000313" key="22">
    <source>
        <dbReference type="Proteomes" id="UP000241769"/>
    </source>
</evidence>
<keyword evidence="13 21" id="KW-0269">Exonuclease</keyword>
<dbReference type="InterPro" id="IPR001900">
    <property type="entry name" value="RNase_II/R"/>
</dbReference>
<evidence type="ECO:0000256" key="11">
    <source>
        <dbReference type="ARBA" id="ARBA00022801"/>
    </source>
</evidence>
<evidence type="ECO:0000256" key="13">
    <source>
        <dbReference type="ARBA" id="ARBA00022839"/>
    </source>
</evidence>
<keyword evidence="22" id="KW-1185">Reference proteome</keyword>
<keyword evidence="16" id="KW-0539">Nucleus</keyword>
<dbReference type="Pfam" id="PF17216">
    <property type="entry name" value="Rrp44_CSD1"/>
    <property type="match status" value="1"/>
</dbReference>
<evidence type="ECO:0000256" key="3">
    <source>
        <dbReference type="ARBA" id="ARBA00004123"/>
    </source>
</evidence>
<dbReference type="STRING" id="1890364.A0A2P6NWF3"/>
<evidence type="ECO:0000256" key="16">
    <source>
        <dbReference type="ARBA" id="ARBA00023242"/>
    </source>
</evidence>
<evidence type="ECO:0000256" key="12">
    <source>
        <dbReference type="ARBA" id="ARBA00022835"/>
    </source>
</evidence>
<evidence type="ECO:0000256" key="9">
    <source>
        <dbReference type="ARBA" id="ARBA00022552"/>
    </source>
</evidence>
<dbReference type="EMBL" id="MDYQ01000012">
    <property type="protein sequence ID" value="PRP88289.1"/>
    <property type="molecule type" value="Genomic_DNA"/>
</dbReference>
<evidence type="ECO:0000256" key="8">
    <source>
        <dbReference type="ARBA" id="ARBA00022490"/>
    </source>
</evidence>
<dbReference type="AlphaFoldDB" id="A0A2P6NWF3"/>
<dbReference type="OrthoDB" id="372421at2759"/>
<accession>A0A2P6NWF3</accession>
<comment type="catalytic activity">
    <reaction evidence="1">
        <text>Exonucleolytic cleavage in the 3'- to 5'-direction to yield nucleoside 5'-phosphates.</text>
        <dbReference type="EC" id="3.1.13.1"/>
    </reaction>
</comment>
<dbReference type="GO" id="GO:0000956">
    <property type="term" value="P:nuclear-transcribed mRNA catabolic process"/>
    <property type="evidence" value="ECO:0007669"/>
    <property type="project" value="UniProtKB-ARBA"/>
</dbReference>
<evidence type="ECO:0000256" key="10">
    <source>
        <dbReference type="ARBA" id="ARBA00022722"/>
    </source>
</evidence>
<dbReference type="InterPro" id="IPR041505">
    <property type="entry name" value="Dis3_CSD2"/>
</dbReference>
<gene>
    <name evidence="21" type="ORF">PROFUN_03398</name>
</gene>
<dbReference type="Pfam" id="PF17849">
    <property type="entry name" value="OB_Dis3"/>
    <property type="match status" value="1"/>
</dbReference>
<dbReference type="FunFam" id="2.40.50.700:FF:000001">
    <property type="entry name" value="Exosome complex exonuclease exoribonuclease (Rrp44)"/>
    <property type="match status" value="1"/>
</dbReference>
<dbReference type="Pfam" id="PF00773">
    <property type="entry name" value="RNB"/>
    <property type="match status" value="1"/>
</dbReference>
<keyword evidence="11" id="KW-0378">Hydrolase</keyword>
<keyword evidence="15" id="KW-0694">RNA-binding</keyword>
<evidence type="ECO:0000256" key="5">
    <source>
        <dbReference type="ARBA" id="ARBA00005785"/>
    </source>
</evidence>
<evidence type="ECO:0000256" key="18">
    <source>
        <dbReference type="RuleBase" id="RU003901"/>
    </source>
</evidence>
<evidence type="ECO:0000256" key="14">
    <source>
        <dbReference type="ARBA" id="ARBA00022842"/>
    </source>
</evidence>
<dbReference type="InterPro" id="IPR022966">
    <property type="entry name" value="RNase_II/R_CS"/>
</dbReference>
<dbReference type="InterPro" id="IPR033771">
    <property type="entry name" value="Rrp44_CSD1"/>
</dbReference>
<dbReference type="PANTHER" id="PTHR23355:SF30">
    <property type="entry name" value="DIS3-LIKE EXONUCLEASE 1"/>
    <property type="match status" value="1"/>
</dbReference>
<dbReference type="GO" id="GO:0000177">
    <property type="term" value="C:cytoplasmic exosome (RNase complex)"/>
    <property type="evidence" value="ECO:0007669"/>
    <property type="project" value="TreeGrafter"/>
</dbReference>
<name>A0A2P6NWF3_9EUKA</name>
<proteinExistence type="inferred from homology"/>
<keyword evidence="8" id="KW-0963">Cytoplasm</keyword>
<reference evidence="21 22" key="1">
    <citation type="journal article" date="2018" name="Genome Biol. Evol.">
        <title>Multiple Roots of Fruiting Body Formation in Amoebozoa.</title>
        <authorList>
            <person name="Hillmann F."/>
            <person name="Forbes G."/>
            <person name="Novohradska S."/>
            <person name="Ferling I."/>
            <person name="Riege K."/>
            <person name="Groth M."/>
            <person name="Westermann M."/>
            <person name="Marz M."/>
            <person name="Spaller T."/>
            <person name="Winckler T."/>
            <person name="Schaap P."/>
            <person name="Glockner G."/>
        </authorList>
    </citation>
    <scope>NUCLEOTIDE SEQUENCE [LARGE SCALE GENOMIC DNA]</scope>
    <source>
        <strain evidence="21 22">Jena</strain>
    </source>
</reference>
<protein>
    <recommendedName>
        <fullName evidence="7">DIS3-like exonuclease 1</fullName>
        <ecNumber evidence="6">3.1.13.1</ecNumber>
    </recommendedName>
    <alternativeName>
        <fullName evidence="17">Ribosomal RNA-processing protein 44</fullName>
    </alternativeName>
</protein>
<evidence type="ECO:0000259" key="20">
    <source>
        <dbReference type="SMART" id="SM00955"/>
    </source>
</evidence>
<organism evidence="21 22">
    <name type="scientific">Planoprotostelium fungivorum</name>
    <dbReference type="NCBI Taxonomy" id="1890364"/>
    <lineage>
        <taxon>Eukaryota</taxon>
        <taxon>Amoebozoa</taxon>
        <taxon>Evosea</taxon>
        <taxon>Variosea</taxon>
        <taxon>Cavosteliida</taxon>
        <taxon>Cavosteliaceae</taxon>
        <taxon>Planoprotostelium</taxon>
    </lineage>
</organism>
<keyword evidence="10" id="KW-0540">Nuclease</keyword>
<dbReference type="InterPro" id="IPR050180">
    <property type="entry name" value="RNR_Ribonuclease"/>
</dbReference>
<dbReference type="Proteomes" id="UP000241769">
    <property type="component" value="Unassembled WGS sequence"/>
</dbReference>
<evidence type="ECO:0000256" key="1">
    <source>
        <dbReference type="ARBA" id="ARBA00001849"/>
    </source>
</evidence>
<dbReference type="GO" id="GO:0000176">
    <property type="term" value="C:nuclear exosome (RNase complex)"/>
    <property type="evidence" value="ECO:0007669"/>
    <property type="project" value="UniProtKB-ARBA"/>
</dbReference>
<dbReference type="PANTHER" id="PTHR23355">
    <property type="entry name" value="RIBONUCLEASE"/>
    <property type="match status" value="1"/>
</dbReference>
<comment type="caution">
    <text evidence="21">The sequence shown here is derived from an EMBL/GenBank/DDBJ whole genome shotgun (WGS) entry which is preliminary data.</text>
</comment>
<dbReference type="InParanoid" id="A0A2P6NWF3"/>
<evidence type="ECO:0000256" key="6">
    <source>
        <dbReference type="ARBA" id="ARBA00012163"/>
    </source>
</evidence>
<evidence type="ECO:0000256" key="15">
    <source>
        <dbReference type="ARBA" id="ARBA00022884"/>
    </source>
</evidence>
<dbReference type="Gene3D" id="2.40.50.140">
    <property type="entry name" value="Nucleic acid-binding proteins"/>
    <property type="match status" value="1"/>
</dbReference>
<comment type="cofactor">
    <cofactor evidence="2">
        <name>Mg(2+)</name>
        <dbReference type="ChEBI" id="CHEBI:18420"/>
    </cofactor>
</comment>
<evidence type="ECO:0000256" key="7">
    <source>
        <dbReference type="ARBA" id="ARBA00016366"/>
    </source>
</evidence>
<keyword evidence="12" id="KW-0271">Exosome</keyword>
<dbReference type="GO" id="GO:0016075">
    <property type="term" value="P:rRNA catabolic process"/>
    <property type="evidence" value="ECO:0007669"/>
    <property type="project" value="TreeGrafter"/>
</dbReference>
<evidence type="ECO:0000256" key="4">
    <source>
        <dbReference type="ARBA" id="ARBA00004496"/>
    </source>
</evidence>
<dbReference type="InterPro" id="IPR002716">
    <property type="entry name" value="PIN_dom"/>
</dbReference>
<dbReference type="GO" id="GO:0003723">
    <property type="term" value="F:RNA binding"/>
    <property type="evidence" value="ECO:0007669"/>
    <property type="project" value="UniProtKB-KW"/>
</dbReference>
<comment type="similarity">
    <text evidence="5 18">Belongs to the RNR ribonuclease family.</text>
</comment>
<dbReference type="FunCoup" id="A0A2P6NWF3">
    <property type="interactions" value="1"/>
</dbReference>
<dbReference type="Gene3D" id="2.40.50.690">
    <property type="match status" value="1"/>
</dbReference>
<keyword evidence="9" id="KW-0698">rRNA processing</keyword>
<evidence type="ECO:0000259" key="19">
    <source>
        <dbReference type="SMART" id="SM00670"/>
    </source>
</evidence>
<dbReference type="SMART" id="SM00955">
    <property type="entry name" value="RNB"/>
    <property type="match status" value="1"/>
</dbReference>
<keyword evidence="14" id="KW-0460">Magnesium</keyword>
<evidence type="ECO:0000256" key="2">
    <source>
        <dbReference type="ARBA" id="ARBA00001946"/>
    </source>
</evidence>
<comment type="subcellular location">
    <subcellularLocation>
        <location evidence="4">Cytoplasm</location>
    </subcellularLocation>
    <subcellularLocation>
        <location evidence="3">Nucleus</location>
    </subcellularLocation>
</comment>
<dbReference type="PROSITE" id="PS01175">
    <property type="entry name" value="RIBONUCLEASE_II"/>
    <property type="match status" value="1"/>
</dbReference>
<feature type="domain" description="PIN" evidence="19">
    <location>
        <begin position="48"/>
        <end position="165"/>
    </location>
</feature>
<dbReference type="SUPFAM" id="SSF50249">
    <property type="entry name" value="Nucleic acid-binding proteins"/>
    <property type="match status" value="2"/>
</dbReference>
<dbReference type="InterPro" id="IPR012340">
    <property type="entry name" value="NA-bd_OB-fold"/>
</dbReference>
<evidence type="ECO:0000313" key="21">
    <source>
        <dbReference type="EMBL" id="PRP88289.1"/>
    </source>
</evidence>
<dbReference type="EC" id="3.1.13.1" evidence="6"/>
<dbReference type="Gene3D" id="3.40.50.1010">
    <property type="entry name" value="5'-nuclease"/>
    <property type="match status" value="1"/>
</dbReference>
<sequence>MHDLDASDAFTRVFCRKTRRGRIALISREHYLRDDLEPALTFTNETDHFFIPHTSVLNHYLELLELPQMTDMIFLKTSTDEIQQNASRSYNRIRTIVKDARRRSHLFSNEHFRPTYVTRDKEETLKERNDRAILKACTWLAEYTKKEKQSERPIVLICEENPLPFPPSTTSQLIVCTLREYLQKFHRKDEAMMNLYESLSLVAAQSTTSQKASGSTEGALYEPHLPEDVVDAGIKSGIFMRGTLKTSHYNSDEAAVRIDARFSAVVGGYKDIIVMTSRDRNRTIPGDTVAVQLFPEQKWKEIHGKKQPTGKVVALLSRRDRTYVCTVQIEKDTSEEQMSKQERLLVIPMDHSIPKMRIRSRQTSTFLHSRILVRMDDWDIDSVYPSGHYVEHIGEIGRLDTEVSAVLAENAISFTPFAPKMLENIPPSDPPNKRWELSEEECKNRRDLRKERIFSIDPKGSQDIDDALSIKRLSNGNLQVGVHIADVTYFVPKGSLLDVEASSRSTTVYLSDRKFDMLPTSLSEDIASLRGKVDRPAVSAIWELDENCKVVNVWFGRTAIRSIHEMYYEQAQRLLEGKPTKEDLQQLPDAAELKREIEMLTKTARKLRQERLDKGALELESAEVRFELNSKTHNPTKMITKNDQEINHVVAEFMIFANKAVAERIYNAYPSCALLRHHPLPRTGRFDELITLAAARGFTIDASTNLSLAQSLSRAVLENDTHFNKVLRSLTTSAMEEAQYISTGSHHVDEFYHYGLAADFYTHFTSPIRRYADVIVHRQLLNAVAKKENDFDDGTIGGLCDHINQKHNASKQAQRDSTELFQALYFKQHDEVHDAVIYDLRKDSMRVYINKFGIKGTIHFRDRDGNLQLPKNCFSPDTKKQRGDLQLANIEYEEDQQQLILSTNRGPLSVRLFDHVTTRIEVQESRAHLPTVQLSLVHFGSENSEKNPVQQKAAKSAQRELENAVRSREEDSRSLVQRVPQNTLKDYVTYAQPTSRDSIYELMSSMSSLSLSDSKPQTVATKEGDQVTRYWKLKKRPKPRYEGDGDSVNYNEAMTEEELIEKREEMEERLRSSMSVEQKYKQEMLKFGRKFRK</sequence>